<evidence type="ECO:0000313" key="2">
    <source>
        <dbReference type="Proteomes" id="UP000618754"/>
    </source>
</evidence>
<sequence>MKQKIITLLLIVVAGLSACKKTQDQPDIRVYDQEQIQKYIADNGLTGFSEDTTPDGTGTTGIRYKILSQGTGDTLKYSDQISLVYTLKSFDGKYISSDTITNHIYGFLGYFKSQYNLPEGVKLAIHNILKYKGSSMRLLIPSRLAYGVNGYGSGSITNVNTRIAGNQCLDYYVNVIGDQSAYDDKVINNFLTAHNLTDYSKDFVLIDSAGKQLKKYYYYKIVTPGTGTAGAISEFSKLTLTYGGSLLNTFSFDYANYTTPVVYTPFDLNALYGPAVEHVLINHATTGTSLQVILPSATGLGTSSTTGIPANSVLKFDFTVTGIDL</sequence>
<dbReference type="InterPro" id="IPR046357">
    <property type="entry name" value="PPIase_dom_sf"/>
</dbReference>
<evidence type="ECO:0000313" key="1">
    <source>
        <dbReference type="EMBL" id="MBD1383777.1"/>
    </source>
</evidence>
<dbReference type="PROSITE" id="PS51257">
    <property type="entry name" value="PROKAR_LIPOPROTEIN"/>
    <property type="match status" value="1"/>
</dbReference>
<proteinExistence type="predicted"/>
<evidence type="ECO:0008006" key="3">
    <source>
        <dbReference type="Google" id="ProtNLM"/>
    </source>
</evidence>
<dbReference type="Proteomes" id="UP000618754">
    <property type="component" value="Unassembled WGS sequence"/>
</dbReference>
<dbReference type="Gene3D" id="3.10.50.40">
    <property type="match status" value="2"/>
</dbReference>
<dbReference type="SUPFAM" id="SSF54534">
    <property type="entry name" value="FKBP-like"/>
    <property type="match status" value="2"/>
</dbReference>
<comment type="caution">
    <text evidence="1">The sequence shown here is derived from an EMBL/GenBank/DDBJ whole genome shotgun (WGS) entry which is preliminary data.</text>
</comment>
<reference evidence="1 2" key="1">
    <citation type="submission" date="2020-09" db="EMBL/GenBank/DDBJ databases">
        <title>Novel species of Mucilaginibacter isolated from a glacier on the Tibetan Plateau.</title>
        <authorList>
            <person name="Liu Q."/>
            <person name="Xin Y.-H."/>
        </authorList>
    </citation>
    <scope>NUCLEOTIDE SEQUENCE [LARGE SCALE GENOMIC DNA]</scope>
    <source>
        <strain evidence="1 2">CGMCC 1.13878</strain>
    </source>
</reference>
<name>A0ABR7X1Y6_9SPHI</name>
<protein>
    <recommendedName>
        <fullName evidence="3">Peptidylprolyl isomerase</fullName>
    </recommendedName>
</protein>
<gene>
    <name evidence="1" type="ORF">IDJ75_00685</name>
</gene>
<accession>A0ABR7X1Y6</accession>
<dbReference type="EMBL" id="JACWMW010000001">
    <property type="protein sequence ID" value="MBD1383777.1"/>
    <property type="molecule type" value="Genomic_DNA"/>
</dbReference>
<keyword evidence="2" id="KW-1185">Reference proteome</keyword>
<dbReference type="RefSeq" id="WP_191173695.1">
    <property type="nucleotide sequence ID" value="NZ_JACWMW010000001.1"/>
</dbReference>
<organism evidence="1 2">
    <name type="scientific">Mucilaginibacter rigui</name>
    <dbReference type="NCBI Taxonomy" id="534635"/>
    <lineage>
        <taxon>Bacteria</taxon>
        <taxon>Pseudomonadati</taxon>
        <taxon>Bacteroidota</taxon>
        <taxon>Sphingobacteriia</taxon>
        <taxon>Sphingobacteriales</taxon>
        <taxon>Sphingobacteriaceae</taxon>
        <taxon>Mucilaginibacter</taxon>
    </lineage>
</organism>